<sequence length="470" mass="53627">MDGFRHDYLDQTALNKSDISNFQHFIDHGVKTSHIRNIFPSNTFPNHMTILTGQYAEEHGVVDNVFFDPYLNDTFNMYNFYQNFQSKWFDNGAEPIWVTNQKGGRGRNSGSILWPGGVAPVKCIEPRIIPRATLFNLSDTISLQYRIDVLIDWFTDTNFNAINFGMLYFEEPDLSGHKYGPLSKEVREQIKLLDQALGYLREKLNKTGLSEKMNIILTSDHGMNQFEDRVVDLDTILDRSWYTTHSQYKSSIDLMVLPRKGHETHVSAALFGEDGKVKDHEGFYAWWRNGTEMKNRYFSKNRRIMEIILEAKKGWVIGNNATKANKGNHGYNPQTVSDVWPFFIAAGPAFQKGITAPAFDMVDIYPLMCHILGLTPAQNRGNLDNVKGLLKNPPVWYKTLETTAVTFIVVVILAALVGGIFGIAAVCQSRISRRKLLFQNRRRLDLSPIRSLPETDSMLRSDGDEDFDGF</sequence>
<dbReference type="Proteomes" id="UP000242188">
    <property type="component" value="Unassembled WGS sequence"/>
</dbReference>
<dbReference type="SUPFAM" id="SSF53649">
    <property type="entry name" value="Alkaline phosphatase-like"/>
    <property type="match status" value="1"/>
</dbReference>
<evidence type="ECO:0000313" key="3">
    <source>
        <dbReference type="Proteomes" id="UP000242188"/>
    </source>
</evidence>
<feature type="transmembrane region" description="Helical" evidence="1">
    <location>
        <begin position="404"/>
        <end position="427"/>
    </location>
</feature>
<dbReference type="CDD" id="cd16018">
    <property type="entry name" value="Enpp"/>
    <property type="match status" value="1"/>
</dbReference>
<dbReference type="InterPro" id="IPR017850">
    <property type="entry name" value="Alkaline_phosphatase_core_sf"/>
</dbReference>
<evidence type="ECO:0000256" key="1">
    <source>
        <dbReference type="SAM" id="Phobius"/>
    </source>
</evidence>
<gene>
    <name evidence="2" type="ORF">KP79_PYT06749</name>
</gene>
<dbReference type="InterPro" id="IPR002591">
    <property type="entry name" value="Phosphodiest/P_Trfase"/>
</dbReference>
<dbReference type="PANTHER" id="PTHR10151">
    <property type="entry name" value="ECTONUCLEOTIDE PYROPHOSPHATASE/PHOSPHODIESTERASE"/>
    <property type="match status" value="1"/>
</dbReference>
<dbReference type="GO" id="GO:0016787">
    <property type="term" value="F:hydrolase activity"/>
    <property type="evidence" value="ECO:0007669"/>
    <property type="project" value="UniProtKB-ARBA"/>
</dbReference>
<keyword evidence="1" id="KW-0472">Membrane</keyword>
<dbReference type="OrthoDB" id="415411at2759"/>
<name>A0A210QNA8_MIZYE</name>
<dbReference type="PANTHER" id="PTHR10151:SF120">
    <property type="entry name" value="BIS(5'-ADENOSYL)-TRIPHOSPHATASE"/>
    <property type="match status" value="1"/>
</dbReference>
<evidence type="ECO:0000313" key="2">
    <source>
        <dbReference type="EMBL" id="OWF50220.1"/>
    </source>
</evidence>
<reference evidence="2 3" key="1">
    <citation type="journal article" date="2017" name="Nat. Ecol. Evol.">
        <title>Scallop genome provides insights into evolution of bilaterian karyotype and development.</title>
        <authorList>
            <person name="Wang S."/>
            <person name="Zhang J."/>
            <person name="Jiao W."/>
            <person name="Li J."/>
            <person name="Xun X."/>
            <person name="Sun Y."/>
            <person name="Guo X."/>
            <person name="Huan P."/>
            <person name="Dong B."/>
            <person name="Zhang L."/>
            <person name="Hu X."/>
            <person name="Sun X."/>
            <person name="Wang J."/>
            <person name="Zhao C."/>
            <person name="Wang Y."/>
            <person name="Wang D."/>
            <person name="Huang X."/>
            <person name="Wang R."/>
            <person name="Lv J."/>
            <person name="Li Y."/>
            <person name="Zhang Z."/>
            <person name="Liu B."/>
            <person name="Lu W."/>
            <person name="Hui Y."/>
            <person name="Liang J."/>
            <person name="Zhou Z."/>
            <person name="Hou R."/>
            <person name="Li X."/>
            <person name="Liu Y."/>
            <person name="Li H."/>
            <person name="Ning X."/>
            <person name="Lin Y."/>
            <person name="Zhao L."/>
            <person name="Xing Q."/>
            <person name="Dou J."/>
            <person name="Li Y."/>
            <person name="Mao J."/>
            <person name="Guo H."/>
            <person name="Dou H."/>
            <person name="Li T."/>
            <person name="Mu C."/>
            <person name="Jiang W."/>
            <person name="Fu Q."/>
            <person name="Fu X."/>
            <person name="Miao Y."/>
            <person name="Liu J."/>
            <person name="Yu Q."/>
            <person name="Li R."/>
            <person name="Liao H."/>
            <person name="Li X."/>
            <person name="Kong Y."/>
            <person name="Jiang Z."/>
            <person name="Chourrout D."/>
            <person name="Li R."/>
            <person name="Bao Z."/>
        </authorList>
    </citation>
    <scope>NUCLEOTIDE SEQUENCE [LARGE SCALE GENOMIC DNA]</scope>
    <source>
        <strain evidence="2 3">PY_sf001</strain>
    </source>
</reference>
<keyword evidence="3" id="KW-1185">Reference proteome</keyword>
<comment type="caution">
    <text evidence="2">The sequence shown here is derived from an EMBL/GenBank/DDBJ whole genome shotgun (WGS) entry which is preliminary data.</text>
</comment>
<protein>
    <submittedName>
        <fullName evidence="2">Bis(5'-adenosyl)-triphosphatase enpp4</fullName>
    </submittedName>
</protein>
<keyword evidence="1" id="KW-1133">Transmembrane helix</keyword>
<keyword evidence="1" id="KW-0812">Transmembrane</keyword>
<dbReference type="AlphaFoldDB" id="A0A210QNA8"/>
<dbReference type="Pfam" id="PF01663">
    <property type="entry name" value="Phosphodiest"/>
    <property type="match status" value="1"/>
</dbReference>
<dbReference type="EMBL" id="NEDP02002733">
    <property type="protein sequence ID" value="OWF50220.1"/>
    <property type="molecule type" value="Genomic_DNA"/>
</dbReference>
<proteinExistence type="predicted"/>
<organism evidence="2 3">
    <name type="scientific">Mizuhopecten yessoensis</name>
    <name type="common">Japanese scallop</name>
    <name type="synonym">Patinopecten yessoensis</name>
    <dbReference type="NCBI Taxonomy" id="6573"/>
    <lineage>
        <taxon>Eukaryota</taxon>
        <taxon>Metazoa</taxon>
        <taxon>Spiralia</taxon>
        <taxon>Lophotrochozoa</taxon>
        <taxon>Mollusca</taxon>
        <taxon>Bivalvia</taxon>
        <taxon>Autobranchia</taxon>
        <taxon>Pteriomorphia</taxon>
        <taxon>Pectinida</taxon>
        <taxon>Pectinoidea</taxon>
        <taxon>Pectinidae</taxon>
        <taxon>Mizuhopecten</taxon>
    </lineage>
</organism>
<accession>A0A210QNA8</accession>
<dbReference type="Gene3D" id="3.30.1360.180">
    <property type="match status" value="1"/>
</dbReference>
<dbReference type="Gene3D" id="3.40.720.10">
    <property type="entry name" value="Alkaline Phosphatase, subunit A"/>
    <property type="match status" value="1"/>
</dbReference>